<gene>
    <name evidence="9" type="ORF">RIF29_42090</name>
</gene>
<dbReference type="Pfam" id="PF06775">
    <property type="entry name" value="Seipin"/>
    <property type="match status" value="1"/>
</dbReference>
<evidence type="ECO:0000256" key="8">
    <source>
        <dbReference type="SAM" id="Phobius"/>
    </source>
</evidence>
<feature type="region of interest" description="Disordered" evidence="7">
    <location>
        <begin position="1"/>
        <end position="22"/>
    </location>
</feature>
<dbReference type="GO" id="GO:0006629">
    <property type="term" value="P:lipid metabolic process"/>
    <property type="evidence" value="ECO:0007669"/>
    <property type="project" value="UniProtKB-KW"/>
</dbReference>
<feature type="transmembrane region" description="Helical" evidence="8">
    <location>
        <begin position="264"/>
        <end position="290"/>
    </location>
</feature>
<dbReference type="EMBL" id="JAYWIO010000008">
    <property type="protein sequence ID" value="KAK7247213.1"/>
    <property type="molecule type" value="Genomic_DNA"/>
</dbReference>
<feature type="compositionally biased region" description="Low complexity" evidence="7">
    <location>
        <begin position="87"/>
        <end position="96"/>
    </location>
</feature>
<comment type="caution">
    <text evidence="9">The sequence shown here is derived from an EMBL/GenBank/DDBJ whole genome shotgun (WGS) entry which is preliminary data.</text>
</comment>
<feature type="compositionally biased region" description="Low complexity" evidence="7">
    <location>
        <begin position="160"/>
        <end position="172"/>
    </location>
</feature>
<evidence type="ECO:0000256" key="3">
    <source>
        <dbReference type="ARBA" id="ARBA00022824"/>
    </source>
</evidence>
<dbReference type="AlphaFoldDB" id="A0AAN9E6A2"/>
<keyword evidence="4 8" id="KW-1133">Transmembrane helix</keyword>
<dbReference type="CDD" id="cd23995">
    <property type="entry name" value="Seipin_BSCL2_like"/>
    <property type="match status" value="1"/>
</dbReference>
<feature type="region of interest" description="Disordered" evidence="7">
    <location>
        <begin position="135"/>
        <end position="172"/>
    </location>
</feature>
<evidence type="ECO:0000256" key="1">
    <source>
        <dbReference type="ARBA" id="ARBA00004477"/>
    </source>
</evidence>
<feature type="compositionally biased region" description="Basic and acidic residues" evidence="7">
    <location>
        <begin position="109"/>
        <end position="118"/>
    </location>
</feature>
<keyword evidence="2 8" id="KW-0812">Transmembrane</keyword>
<evidence type="ECO:0000313" key="10">
    <source>
        <dbReference type="Proteomes" id="UP001372338"/>
    </source>
</evidence>
<proteinExistence type="predicted"/>
<feature type="transmembrane region" description="Helical" evidence="8">
    <location>
        <begin position="488"/>
        <end position="512"/>
    </location>
</feature>
<dbReference type="PANTHER" id="PTHR21212:SF4">
    <property type="entry name" value="PROTEIN (SEIPIN), PUTATIVE-RELATED"/>
    <property type="match status" value="1"/>
</dbReference>
<evidence type="ECO:0000256" key="5">
    <source>
        <dbReference type="ARBA" id="ARBA00023098"/>
    </source>
</evidence>
<keyword evidence="5" id="KW-0443">Lipid metabolism</keyword>
<feature type="transmembrane region" description="Helical" evidence="8">
    <location>
        <begin position="224"/>
        <end position="244"/>
    </location>
</feature>
<evidence type="ECO:0000313" key="9">
    <source>
        <dbReference type="EMBL" id="KAK7247213.1"/>
    </source>
</evidence>
<feature type="region of interest" description="Disordered" evidence="7">
    <location>
        <begin position="38"/>
        <end position="118"/>
    </location>
</feature>
<dbReference type="GO" id="GO:0140042">
    <property type="term" value="P:lipid droplet formation"/>
    <property type="evidence" value="ECO:0007669"/>
    <property type="project" value="UniProtKB-ARBA"/>
</dbReference>
<name>A0AAN9E6A2_CROPI</name>
<evidence type="ECO:0008006" key="11">
    <source>
        <dbReference type="Google" id="ProtNLM"/>
    </source>
</evidence>
<dbReference type="GO" id="GO:0005789">
    <property type="term" value="C:endoplasmic reticulum membrane"/>
    <property type="evidence" value="ECO:0007669"/>
    <property type="project" value="UniProtKB-SubCell"/>
</dbReference>
<protein>
    <recommendedName>
        <fullName evidence="11">Seipin</fullName>
    </recommendedName>
</protein>
<comment type="subcellular location">
    <subcellularLocation>
        <location evidence="1">Endoplasmic reticulum membrane</location>
        <topology evidence="1">Multi-pass membrane protein</topology>
    </subcellularLocation>
</comment>
<sequence length="530" mass="58920">MKSDKQSPSSSSSSSMDSPFQNDDVFLDALDVCPFHHCSAAGHHRSPESSPSSSSTISHPDPPSPSPATTLRRRSIRRRSPVRDSTNHTNSDSDSNLINASRTSFRTKPNREILKENENFPEKVRSFQTLPLPLPNVVTEEKSEESTLTTAQNDAVPGDSAESSSQLTDSSSNSLDYITGLVIRLIVFQVKLFVFLMKLPVLSIFYFCMFFVNPFGTIKKGKAYFMGILGRAWGCVLGFIGPSLEGFFKDNKSMWNVAFRYGWGLLWSIYVCCILIALLVSSLVISGFLMKCLVEKPFRMRHVLNFDYTKQSPVAYVPIMSCAGVGVGQDLEKGVVAASGWVGKGVIPARQKVQVTVSLVVPESGYNRNLGVFQIRVDFLSSNGKTIASSSQPCMLKFRSEPIRLIMTFLKIVPLVTGYISETQTLDVKIRGLVVGDVPASCLKVTLEQRAEYLSGAAGIPQIYDSAILVESELPLFKRIIWYWKMSLFVWITIMAFMMQLLFVLVCCWPVIIPRTRQRSETNNNLNATS</sequence>
<accession>A0AAN9E6A2</accession>
<organism evidence="9 10">
    <name type="scientific">Crotalaria pallida</name>
    <name type="common">Smooth rattlebox</name>
    <name type="synonym">Crotalaria striata</name>
    <dbReference type="NCBI Taxonomy" id="3830"/>
    <lineage>
        <taxon>Eukaryota</taxon>
        <taxon>Viridiplantae</taxon>
        <taxon>Streptophyta</taxon>
        <taxon>Embryophyta</taxon>
        <taxon>Tracheophyta</taxon>
        <taxon>Spermatophyta</taxon>
        <taxon>Magnoliopsida</taxon>
        <taxon>eudicotyledons</taxon>
        <taxon>Gunneridae</taxon>
        <taxon>Pentapetalae</taxon>
        <taxon>rosids</taxon>
        <taxon>fabids</taxon>
        <taxon>Fabales</taxon>
        <taxon>Fabaceae</taxon>
        <taxon>Papilionoideae</taxon>
        <taxon>50 kb inversion clade</taxon>
        <taxon>genistoids sensu lato</taxon>
        <taxon>core genistoids</taxon>
        <taxon>Crotalarieae</taxon>
        <taxon>Crotalaria</taxon>
    </lineage>
</organism>
<keyword evidence="10" id="KW-1185">Reference proteome</keyword>
<evidence type="ECO:0000256" key="7">
    <source>
        <dbReference type="SAM" id="MobiDB-lite"/>
    </source>
</evidence>
<feature type="transmembrane region" description="Helical" evidence="8">
    <location>
        <begin position="192"/>
        <end position="212"/>
    </location>
</feature>
<feature type="compositionally biased region" description="Basic residues" evidence="7">
    <location>
        <begin position="71"/>
        <end position="80"/>
    </location>
</feature>
<dbReference type="InterPro" id="IPR009617">
    <property type="entry name" value="Seipin"/>
</dbReference>
<feature type="compositionally biased region" description="Low complexity" evidence="7">
    <location>
        <begin position="48"/>
        <end position="59"/>
    </location>
</feature>
<feature type="compositionally biased region" description="Polar residues" evidence="7">
    <location>
        <begin position="97"/>
        <end position="107"/>
    </location>
</feature>
<dbReference type="PANTHER" id="PTHR21212">
    <property type="entry name" value="BERNARDINELLI-SEIP CONGENITAL LIPODYSTROPHY 2 HOMOLOG BSCL2 PROTEIN"/>
    <property type="match status" value="1"/>
</dbReference>
<dbReference type="Proteomes" id="UP001372338">
    <property type="component" value="Unassembled WGS sequence"/>
</dbReference>
<keyword evidence="6 8" id="KW-0472">Membrane</keyword>
<evidence type="ECO:0000256" key="6">
    <source>
        <dbReference type="ARBA" id="ARBA00023136"/>
    </source>
</evidence>
<evidence type="ECO:0000256" key="2">
    <source>
        <dbReference type="ARBA" id="ARBA00022692"/>
    </source>
</evidence>
<feature type="compositionally biased region" description="Low complexity" evidence="7">
    <location>
        <begin position="1"/>
        <end position="19"/>
    </location>
</feature>
<keyword evidence="3" id="KW-0256">Endoplasmic reticulum</keyword>
<reference evidence="9 10" key="1">
    <citation type="submission" date="2024-01" db="EMBL/GenBank/DDBJ databases">
        <title>The genomes of 5 underutilized Papilionoideae crops provide insights into root nodulation and disease resistanc.</title>
        <authorList>
            <person name="Yuan L."/>
        </authorList>
    </citation>
    <scope>NUCLEOTIDE SEQUENCE [LARGE SCALE GENOMIC DNA]</scope>
    <source>
        <strain evidence="9">ZHUSHIDOU_FW_LH</strain>
        <tissue evidence="9">Leaf</tissue>
    </source>
</reference>
<evidence type="ECO:0000256" key="4">
    <source>
        <dbReference type="ARBA" id="ARBA00022989"/>
    </source>
</evidence>